<evidence type="ECO:0008006" key="4">
    <source>
        <dbReference type="Google" id="ProtNLM"/>
    </source>
</evidence>
<evidence type="ECO:0000313" key="3">
    <source>
        <dbReference type="Proteomes" id="UP000419743"/>
    </source>
</evidence>
<dbReference type="Proteomes" id="UP000419743">
    <property type="component" value="Unassembled WGS sequence"/>
</dbReference>
<evidence type="ECO:0000256" key="1">
    <source>
        <dbReference type="SAM" id="MobiDB-lite"/>
    </source>
</evidence>
<sequence length="462" mass="50192">MTVTGHNRIERYPTRRAAHAAGRQTRKVAPRRTLGTLATSDRDPVAHLREQNADRLPELVPLRMARMLQDPFAFYRGTAGLMALDLADSPSSGLPVIACGDAHLSNFGIYATPERRLTFDLNDFDEAAAAPWEWDLKRLVTSAVIGGRHAGYAAAETERAAREAVAVYAAGLKELAALSPAARYFMHTGKAKARGWLDKTSRTAMKGAVESARKRTAERAVRRTTERGPDGRLRFVETPPTMTHPSGAVVEAMTDIVERVLSSMSVDIAVVLRQYEPLDLVRRVVGVGSVGTRCYLHLMGGADDDVMLLQVKEAGESVLVRYGRVEQPPDIARGIAAAGNGLRVVALQRVLQGVSDPYLGHVQVAGRDYYLRQFHDMKGSIDLDSLDAAAFRQYVAACASILARAHSQSPTASKIVGYIGNGAALTDAITEWAYAYADQSRQDFDALRAAADDGRVPRADQP</sequence>
<gene>
    <name evidence="2" type="ORF">HALOF300_03666</name>
</gene>
<protein>
    <recommendedName>
        <fullName evidence="4">DUF2252 domain-containing protein</fullName>
    </recommendedName>
</protein>
<dbReference type="Pfam" id="PF10009">
    <property type="entry name" value="DUF2252"/>
    <property type="match status" value="1"/>
</dbReference>
<feature type="compositionally biased region" description="Basic and acidic residues" evidence="1">
    <location>
        <begin position="215"/>
        <end position="235"/>
    </location>
</feature>
<feature type="region of interest" description="Disordered" evidence="1">
    <location>
        <begin position="215"/>
        <end position="240"/>
    </location>
</feature>
<dbReference type="EMBL" id="CACRYJ010000053">
    <property type="protein sequence ID" value="VZO38948.1"/>
    <property type="molecule type" value="Genomic_DNA"/>
</dbReference>
<feature type="compositionally biased region" description="Basic residues" evidence="1">
    <location>
        <begin position="14"/>
        <end position="29"/>
    </location>
</feature>
<feature type="region of interest" description="Disordered" evidence="1">
    <location>
        <begin position="1"/>
        <end position="29"/>
    </location>
</feature>
<comment type="caution">
    <text evidence="2">The sequence shown here is derived from an EMBL/GenBank/DDBJ whole genome shotgun (WGS) entry which is preliminary data.</text>
</comment>
<name>A0A7M4DND6_9MICO</name>
<dbReference type="PANTHER" id="PTHR39441">
    <property type="entry name" value="DUF2252 DOMAIN-CONTAINING PROTEIN"/>
    <property type="match status" value="1"/>
</dbReference>
<reference evidence="2 3" key="1">
    <citation type="submission" date="2019-11" db="EMBL/GenBank/DDBJ databases">
        <authorList>
            <person name="Criscuolo A."/>
        </authorList>
    </citation>
    <scope>NUCLEOTIDE SEQUENCE [LARGE SCALE GENOMIC DNA]</scope>
    <source>
        <strain evidence="2">CIP111667</strain>
    </source>
</reference>
<proteinExistence type="predicted"/>
<evidence type="ECO:0000313" key="2">
    <source>
        <dbReference type="EMBL" id="VZO38948.1"/>
    </source>
</evidence>
<accession>A0A7M4DND6</accession>
<dbReference type="InterPro" id="IPR018721">
    <property type="entry name" value="DUF2252"/>
</dbReference>
<keyword evidence="3" id="KW-1185">Reference proteome</keyword>
<organism evidence="2 3">
    <name type="scientific">Occultella aeris</name>
    <dbReference type="NCBI Taxonomy" id="2761496"/>
    <lineage>
        <taxon>Bacteria</taxon>
        <taxon>Bacillati</taxon>
        <taxon>Actinomycetota</taxon>
        <taxon>Actinomycetes</taxon>
        <taxon>Micrococcales</taxon>
        <taxon>Ruaniaceae</taxon>
        <taxon>Occultella</taxon>
    </lineage>
</organism>
<dbReference type="PANTHER" id="PTHR39441:SF1">
    <property type="entry name" value="DUF2252 DOMAIN-CONTAINING PROTEIN"/>
    <property type="match status" value="1"/>
</dbReference>
<dbReference type="AlphaFoldDB" id="A0A7M4DND6"/>